<evidence type="ECO:0000313" key="1">
    <source>
        <dbReference type="EMBL" id="CAB4162756.1"/>
    </source>
</evidence>
<dbReference type="EMBL" id="LR796734">
    <property type="protein sequence ID" value="CAB4162756.1"/>
    <property type="molecule type" value="Genomic_DNA"/>
</dbReference>
<protein>
    <submittedName>
        <fullName evidence="1">DNA end protector protein</fullName>
    </submittedName>
</protein>
<sequence>MPLNVFSKQIRQAGKDLIQASRNSLDWYKEKVTGIVKKDPSKLFQKNSMPKIGHMFIFVYDAKYKETLPFFDAFPLVIPIEFYQNGFLGLNLHYLEPSKRTALLNALKDLASDKTKTENKKLNISYELLARYASQFPGHEKCVKRYLYGHVRTSFHEVDYTDWDKVSLLPSANWKVNPKYSGPPPYKV</sequence>
<gene>
    <name evidence="1" type="ORF">UFOVP787_107</name>
</gene>
<reference evidence="1" key="1">
    <citation type="submission" date="2020-04" db="EMBL/GenBank/DDBJ databases">
        <authorList>
            <person name="Chiriac C."/>
            <person name="Salcher M."/>
            <person name="Ghai R."/>
            <person name="Kavagutti S V."/>
        </authorList>
    </citation>
    <scope>NUCLEOTIDE SEQUENCE</scope>
</reference>
<proteinExistence type="predicted"/>
<name>A0A6J5NYG6_9CAUD</name>
<organism evidence="1">
    <name type="scientific">uncultured Caudovirales phage</name>
    <dbReference type="NCBI Taxonomy" id="2100421"/>
    <lineage>
        <taxon>Viruses</taxon>
        <taxon>Duplodnaviria</taxon>
        <taxon>Heunggongvirae</taxon>
        <taxon>Uroviricota</taxon>
        <taxon>Caudoviricetes</taxon>
        <taxon>Peduoviridae</taxon>
        <taxon>Maltschvirus</taxon>
        <taxon>Maltschvirus maltsch</taxon>
    </lineage>
</organism>
<accession>A0A6J5NYG6</accession>